<proteinExistence type="predicted"/>
<dbReference type="Proteomes" id="UP000030816">
    <property type="component" value="Unassembled WGS sequence"/>
</dbReference>
<keyword evidence="2" id="KW-1185">Reference proteome</keyword>
<reference evidence="1 2" key="1">
    <citation type="journal article" date="2014" name="Proc. Natl. Acad. Sci. U.S.A.">
        <title>Trajectory and genomic determinants of fungal-pathogen speciation and host adaptation.</title>
        <authorList>
            <person name="Hu X."/>
            <person name="Xiao G."/>
            <person name="Zheng P."/>
            <person name="Shang Y."/>
            <person name="Su Y."/>
            <person name="Zhang X."/>
            <person name="Liu X."/>
            <person name="Zhan S."/>
            <person name="St Leger R.J."/>
            <person name="Wang C."/>
        </authorList>
    </citation>
    <scope>NUCLEOTIDE SEQUENCE [LARGE SCALE GENOMIC DNA]</scope>
    <source>
        <strain evidence="1 2">ARSEF 1941</strain>
    </source>
</reference>
<dbReference type="HOGENOM" id="CLU_618317_0_0_1"/>
<dbReference type="EMBL" id="AZHE01000023">
    <property type="protein sequence ID" value="KHN95380.1"/>
    <property type="molecule type" value="Genomic_DNA"/>
</dbReference>
<dbReference type="RefSeq" id="XP_040676446.1">
    <property type="nucleotide sequence ID" value="XM_040825455.1"/>
</dbReference>
<evidence type="ECO:0000313" key="2">
    <source>
        <dbReference type="Proteomes" id="UP000030816"/>
    </source>
</evidence>
<evidence type="ECO:0000313" key="1">
    <source>
        <dbReference type="EMBL" id="KHN95380.1"/>
    </source>
</evidence>
<protein>
    <submittedName>
        <fullName evidence="1">Uncharacterized protein</fullName>
    </submittedName>
</protein>
<gene>
    <name evidence="1" type="ORF">MAM_06657</name>
</gene>
<comment type="caution">
    <text evidence="1">The sequence shown here is derived from an EMBL/GenBank/DDBJ whole genome shotgun (WGS) entry which is preliminary data.</text>
</comment>
<sequence>MAAAAQRTGSRLSLQRWEWFRNAAARAPALTFAIISARKDKKPISRTSSWRPRLQPRTPVTMPRRRKMNKPHVVPPEYLNNWDSRTWYSHIEFPPPFPSNSSTVEAIATSVSVEQIGTNHTDHVASPYDASEQGQRITGPEGFTDMTSNVPVVTIRPPADEPLQRPQDHPQSRVHQRTLALVADHPDVLNRMCVRCRQDPEALALDHRKLYLDSREVTDHLLELAGLEEKKCGNESDSHIKWHVLYRLSSIITLMERMSDCDVLSDCDVYSPPSASEDQDPDSDMANTCFAQTRLLLMVEAESCIASFWDKFAALWATHETHSRIQANHFVGLLAKLSEVMELLKIEYELHKGSDSRKHFEQCSTWAQEARLSGNLNVPEGSYLPEDPCTSRLTCALEGTANPSRLSWAFIPQGEIDLPPPGESEPLQGLVPGVQVWYMFPEN</sequence>
<dbReference type="GeneID" id="63741112"/>
<accession>A0A0B2WQY3</accession>
<name>A0A0B2WQY3_METAS</name>
<dbReference type="AlphaFoldDB" id="A0A0B2WQY3"/>
<organism evidence="1 2">
    <name type="scientific">Metarhizium album (strain ARSEF 1941)</name>
    <dbReference type="NCBI Taxonomy" id="1081103"/>
    <lineage>
        <taxon>Eukaryota</taxon>
        <taxon>Fungi</taxon>
        <taxon>Dikarya</taxon>
        <taxon>Ascomycota</taxon>
        <taxon>Pezizomycotina</taxon>
        <taxon>Sordariomycetes</taxon>
        <taxon>Hypocreomycetidae</taxon>
        <taxon>Hypocreales</taxon>
        <taxon>Clavicipitaceae</taxon>
        <taxon>Metarhizium</taxon>
    </lineage>
</organism>